<dbReference type="Pfam" id="PF01694">
    <property type="entry name" value="Rhomboid"/>
    <property type="match status" value="1"/>
</dbReference>
<dbReference type="PANTHER" id="PTHR43731:SF9">
    <property type="entry name" value="SLR1461 PROTEIN"/>
    <property type="match status" value="1"/>
</dbReference>
<dbReference type="SUPFAM" id="SSF144091">
    <property type="entry name" value="Rhomboid-like"/>
    <property type="match status" value="1"/>
</dbReference>
<feature type="region of interest" description="Disordered" evidence="5">
    <location>
        <begin position="194"/>
        <end position="221"/>
    </location>
</feature>
<comment type="subcellular location">
    <subcellularLocation>
        <location evidence="1">Membrane</location>
        <topology evidence="1">Multi-pass membrane protein</topology>
    </subcellularLocation>
</comment>
<reference evidence="8 9" key="1">
    <citation type="submission" date="2013-09" db="EMBL/GenBank/DDBJ databases">
        <title>Genome sequencing of Arenimonas malthae.</title>
        <authorList>
            <person name="Chen F."/>
            <person name="Wang G."/>
        </authorList>
    </citation>
    <scope>NUCLEOTIDE SEQUENCE [LARGE SCALE GENOMIC DNA]</scope>
    <source>
        <strain evidence="8 9">CC-JY-1</strain>
    </source>
</reference>
<feature type="domain" description="Peptidase S54 rhomboid" evidence="7">
    <location>
        <begin position="58"/>
        <end position="188"/>
    </location>
</feature>
<evidence type="ECO:0000256" key="4">
    <source>
        <dbReference type="ARBA" id="ARBA00023136"/>
    </source>
</evidence>
<dbReference type="OrthoDB" id="465874at2"/>
<dbReference type="PANTHER" id="PTHR43731">
    <property type="entry name" value="RHOMBOID PROTEASE"/>
    <property type="match status" value="1"/>
</dbReference>
<dbReference type="InterPro" id="IPR022764">
    <property type="entry name" value="Peptidase_S54_rhomboid_dom"/>
</dbReference>
<feature type="transmembrane region" description="Helical" evidence="6">
    <location>
        <begin position="119"/>
        <end position="138"/>
    </location>
</feature>
<dbReference type="GO" id="GO:0016020">
    <property type="term" value="C:membrane"/>
    <property type="evidence" value="ECO:0007669"/>
    <property type="project" value="UniProtKB-SubCell"/>
</dbReference>
<dbReference type="PATRIC" id="fig|1384054.3.peg.2070"/>
<name>A0A091B203_9GAMM</name>
<organism evidence="8 9">
    <name type="scientific">Arenimonas malthae CC-JY-1</name>
    <dbReference type="NCBI Taxonomy" id="1384054"/>
    <lineage>
        <taxon>Bacteria</taxon>
        <taxon>Pseudomonadati</taxon>
        <taxon>Pseudomonadota</taxon>
        <taxon>Gammaproteobacteria</taxon>
        <taxon>Lysobacterales</taxon>
        <taxon>Lysobacteraceae</taxon>
        <taxon>Arenimonas</taxon>
    </lineage>
</organism>
<evidence type="ECO:0000259" key="7">
    <source>
        <dbReference type="Pfam" id="PF01694"/>
    </source>
</evidence>
<keyword evidence="2 6" id="KW-0812">Transmembrane</keyword>
<feature type="transmembrane region" description="Helical" evidence="6">
    <location>
        <begin position="72"/>
        <end position="90"/>
    </location>
</feature>
<proteinExistence type="predicted"/>
<dbReference type="eggNOG" id="COG0705">
    <property type="taxonomic scope" value="Bacteria"/>
</dbReference>
<keyword evidence="4 6" id="KW-0472">Membrane</keyword>
<dbReference type="InterPro" id="IPR035952">
    <property type="entry name" value="Rhomboid-like_sf"/>
</dbReference>
<accession>A0A091B203</accession>
<feature type="transmembrane region" description="Helical" evidence="6">
    <location>
        <begin position="169"/>
        <end position="188"/>
    </location>
</feature>
<dbReference type="AlphaFoldDB" id="A0A091B203"/>
<dbReference type="STRING" id="1384054.N790_09800"/>
<comment type="caution">
    <text evidence="8">The sequence shown here is derived from an EMBL/GenBank/DDBJ whole genome shotgun (WGS) entry which is preliminary data.</text>
</comment>
<evidence type="ECO:0000256" key="2">
    <source>
        <dbReference type="ARBA" id="ARBA00022692"/>
    </source>
</evidence>
<evidence type="ECO:0000256" key="5">
    <source>
        <dbReference type="SAM" id="MobiDB-lite"/>
    </source>
</evidence>
<evidence type="ECO:0000256" key="3">
    <source>
        <dbReference type="ARBA" id="ARBA00022989"/>
    </source>
</evidence>
<feature type="transmembrane region" description="Helical" evidence="6">
    <location>
        <begin position="97"/>
        <end position="113"/>
    </location>
</feature>
<keyword evidence="9" id="KW-1185">Reference proteome</keyword>
<feature type="region of interest" description="Disordered" evidence="5">
    <location>
        <begin position="241"/>
        <end position="260"/>
    </location>
</feature>
<feature type="transmembrane region" description="Helical" evidence="6">
    <location>
        <begin position="20"/>
        <end position="41"/>
    </location>
</feature>
<dbReference type="Proteomes" id="UP000029392">
    <property type="component" value="Unassembled WGS sequence"/>
</dbReference>
<dbReference type="InterPro" id="IPR050925">
    <property type="entry name" value="Rhomboid_protease_S54"/>
</dbReference>
<evidence type="ECO:0000313" key="9">
    <source>
        <dbReference type="Proteomes" id="UP000029392"/>
    </source>
</evidence>
<keyword evidence="3 6" id="KW-1133">Transmembrane helix</keyword>
<evidence type="ECO:0000256" key="6">
    <source>
        <dbReference type="SAM" id="Phobius"/>
    </source>
</evidence>
<evidence type="ECO:0000256" key="1">
    <source>
        <dbReference type="ARBA" id="ARBA00004141"/>
    </source>
</evidence>
<evidence type="ECO:0000313" key="8">
    <source>
        <dbReference type="EMBL" id="KFN45587.1"/>
    </source>
</evidence>
<sequence length="260" mass="28131">MDAERQRHADAVRRNFRRALLAAMAFVAALGALHFAGPWLGDTRAFALEPLSVPGLVGVLTAPLLHGSAGHWLANASALLILGPLVGTVYPRASLRALPVIWLVSGLVTWLIGRPSFHIGASGLTHGLMFLLLFLGLFRRDRASVAAALIAFFFYGGMLLTVLPREPGVSWEYHLGGAVAGVLAAWWWRRADPEPPRKRYSWEEEEAADADAPGDGAELEMPRPGEVPVLWQRTPARDAVVLPFRPRTAPPDGGEPPAAH</sequence>
<feature type="transmembrane region" description="Helical" evidence="6">
    <location>
        <begin position="145"/>
        <end position="163"/>
    </location>
</feature>
<dbReference type="Gene3D" id="1.20.1540.10">
    <property type="entry name" value="Rhomboid-like"/>
    <property type="match status" value="1"/>
</dbReference>
<dbReference type="GO" id="GO:0004252">
    <property type="term" value="F:serine-type endopeptidase activity"/>
    <property type="evidence" value="ECO:0007669"/>
    <property type="project" value="InterPro"/>
</dbReference>
<gene>
    <name evidence="8" type="ORF">N790_09800</name>
</gene>
<protein>
    <recommendedName>
        <fullName evidence="7">Peptidase S54 rhomboid domain-containing protein</fullName>
    </recommendedName>
</protein>
<dbReference type="EMBL" id="AVCH01000180">
    <property type="protein sequence ID" value="KFN45587.1"/>
    <property type="molecule type" value="Genomic_DNA"/>
</dbReference>